<evidence type="ECO:0000256" key="12">
    <source>
        <dbReference type="SAM" id="SignalP"/>
    </source>
</evidence>
<evidence type="ECO:0000256" key="1">
    <source>
        <dbReference type="ARBA" id="ARBA00004571"/>
    </source>
</evidence>
<dbReference type="Gene3D" id="2.170.130.10">
    <property type="entry name" value="TonB-dependent receptor, plug domain"/>
    <property type="match status" value="1"/>
</dbReference>
<evidence type="ECO:0000259" key="14">
    <source>
        <dbReference type="Pfam" id="PF07715"/>
    </source>
</evidence>
<dbReference type="GO" id="GO:0009279">
    <property type="term" value="C:cell outer membrane"/>
    <property type="evidence" value="ECO:0007669"/>
    <property type="project" value="UniProtKB-SubCell"/>
</dbReference>
<dbReference type="CDD" id="cd01347">
    <property type="entry name" value="ligand_gated_channel"/>
    <property type="match status" value="1"/>
</dbReference>
<gene>
    <name evidence="15" type="ORF">DSCO28_25330</name>
</gene>
<dbReference type="GO" id="GO:0015344">
    <property type="term" value="F:siderophore uptake transmembrane transporter activity"/>
    <property type="evidence" value="ECO:0007669"/>
    <property type="project" value="TreeGrafter"/>
</dbReference>
<evidence type="ECO:0000256" key="4">
    <source>
        <dbReference type="ARBA" id="ARBA00022692"/>
    </source>
</evidence>
<evidence type="ECO:0000313" key="16">
    <source>
        <dbReference type="Proteomes" id="UP000425960"/>
    </source>
</evidence>
<feature type="domain" description="TonB-dependent receptor-like beta-barrel" evidence="13">
    <location>
        <begin position="294"/>
        <end position="734"/>
    </location>
</feature>
<sequence>MLQLKLTVTLLLFLSFSCAGWAQDNSEVNKTKKDVRKLEDIIVSEIKNELENKETGFAIKLNEEDLEKKQIIDTSDVLRYLPSIDARKYNVGGKSRVIIRGLGRGGRTITVSDGMSLTDLTSSYSDVMWNQIAPDEIENVEVIYGPFSALYPGNAIGGAVSITTKQPEEKFASIRTGYGFQNYKDYGYDETLPYYKANFQFGDRFKKFSFLGMMNVIDIDALPYSFSMKTVDSDISGDGVPVTGWMQDDDPQTGNPRYIFGDQGTREEIEMLGKIKVGYDLDDVSTISAEFRHWRRNLDSNDPHTYLRDSNGNEVWSGKVEINGLVYSPTYYGCQEQEYEGNVYQIVYKRDPKEALKTQFVLGYVDNYKYKSRSSSNSYPIASHGGSGTLTDTDNGWYNVEWSASYNFSKSHDVKGGIHYDNYFIDSDTWTISDWKDEDSIQAYSKGSAGKTQTYAIYLQDDWTLTDKWSIYFGGRYEWWKSYDGSISGIDSESNKITENIDSRNEDYFSPKFAVTYQPFDKWSFRLSLAQAYKFPTTYELFYGSMDSSTGMAVKTNPDLKVEKTFAKDFTIKRIISNGEIRLSVFENDIDDYIWQQSNIYTNTSYYQNIEQVRIRGVELDVRKKIGKYLYPGFNITYMDPKIVKNSGYPDSEGKLIPRVAEWTGNAYVNFTTPVDNLSGLVAAKYSSYPYRQLDNSDLRNDGFGTDEGYLIFDAKLSYGFLNHWTASLSVDNITDELVHRYHPFSGRMFSLEIKWEY</sequence>
<evidence type="ECO:0000256" key="3">
    <source>
        <dbReference type="ARBA" id="ARBA00022452"/>
    </source>
</evidence>
<feature type="domain" description="TonB-dependent receptor plug" evidence="14">
    <location>
        <begin position="61"/>
        <end position="159"/>
    </location>
</feature>
<dbReference type="RefSeq" id="WP_173179363.1">
    <property type="nucleotide sequence ID" value="NZ_AP021876.1"/>
</dbReference>
<keyword evidence="2 10" id="KW-0813">Transport</keyword>
<proteinExistence type="inferred from homology"/>
<dbReference type="InterPro" id="IPR039426">
    <property type="entry name" value="TonB-dep_rcpt-like"/>
</dbReference>
<dbReference type="Pfam" id="PF00593">
    <property type="entry name" value="TonB_dep_Rec_b-barrel"/>
    <property type="match status" value="1"/>
</dbReference>
<feature type="signal peptide" evidence="12">
    <location>
        <begin position="1"/>
        <end position="22"/>
    </location>
</feature>
<keyword evidence="8 15" id="KW-0675">Receptor</keyword>
<dbReference type="Gene3D" id="2.40.170.20">
    <property type="entry name" value="TonB-dependent receptor, beta-barrel domain"/>
    <property type="match status" value="1"/>
</dbReference>
<evidence type="ECO:0000256" key="2">
    <source>
        <dbReference type="ARBA" id="ARBA00022448"/>
    </source>
</evidence>
<evidence type="ECO:0000256" key="5">
    <source>
        <dbReference type="ARBA" id="ARBA00022729"/>
    </source>
</evidence>
<keyword evidence="9 10" id="KW-0998">Cell outer membrane</keyword>
<evidence type="ECO:0000256" key="6">
    <source>
        <dbReference type="ARBA" id="ARBA00023077"/>
    </source>
</evidence>
<name>A0A5K7ZNQ2_9BACT</name>
<reference evidence="15 16" key="1">
    <citation type="submission" date="2019-11" db="EMBL/GenBank/DDBJ databases">
        <title>Comparative genomics of hydrocarbon-degrading Desulfosarcina strains.</title>
        <authorList>
            <person name="Watanabe M."/>
            <person name="Kojima H."/>
            <person name="Fukui M."/>
        </authorList>
    </citation>
    <scope>NUCLEOTIDE SEQUENCE [LARGE SCALE GENOMIC DNA]</scope>
    <source>
        <strain evidence="15 16">28bB2T</strain>
    </source>
</reference>
<dbReference type="InterPro" id="IPR000531">
    <property type="entry name" value="Beta-barrel_TonB"/>
</dbReference>
<dbReference type="InterPro" id="IPR036942">
    <property type="entry name" value="Beta-barrel_TonB_sf"/>
</dbReference>
<evidence type="ECO:0000256" key="11">
    <source>
        <dbReference type="RuleBase" id="RU003357"/>
    </source>
</evidence>
<comment type="similarity">
    <text evidence="10 11">Belongs to the TonB-dependent receptor family.</text>
</comment>
<evidence type="ECO:0000313" key="15">
    <source>
        <dbReference type="EMBL" id="BBO81967.1"/>
    </source>
</evidence>
<dbReference type="PROSITE" id="PS52016">
    <property type="entry name" value="TONB_DEPENDENT_REC_3"/>
    <property type="match status" value="1"/>
</dbReference>
<keyword evidence="7 10" id="KW-0472">Membrane</keyword>
<dbReference type="AlphaFoldDB" id="A0A5K7ZNQ2"/>
<feature type="chain" id="PRO_5024419005" evidence="12">
    <location>
        <begin position="23"/>
        <end position="758"/>
    </location>
</feature>
<keyword evidence="6 11" id="KW-0798">TonB box</keyword>
<evidence type="ECO:0000256" key="10">
    <source>
        <dbReference type="PROSITE-ProRule" id="PRU01360"/>
    </source>
</evidence>
<dbReference type="InterPro" id="IPR012910">
    <property type="entry name" value="Plug_dom"/>
</dbReference>
<evidence type="ECO:0000256" key="7">
    <source>
        <dbReference type="ARBA" id="ARBA00023136"/>
    </source>
</evidence>
<dbReference type="PROSITE" id="PS51257">
    <property type="entry name" value="PROKAR_LIPOPROTEIN"/>
    <property type="match status" value="1"/>
</dbReference>
<organism evidence="15 16">
    <name type="scientific">Desulfosarcina ovata subsp. sediminis</name>
    <dbReference type="NCBI Taxonomy" id="885957"/>
    <lineage>
        <taxon>Bacteria</taxon>
        <taxon>Pseudomonadati</taxon>
        <taxon>Thermodesulfobacteriota</taxon>
        <taxon>Desulfobacteria</taxon>
        <taxon>Desulfobacterales</taxon>
        <taxon>Desulfosarcinaceae</taxon>
        <taxon>Desulfosarcina</taxon>
    </lineage>
</organism>
<evidence type="ECO:0000256" key="9">
    <source>
        <dbReference type="ARBA" id="ARBA00023237"/>
    </source>
</evidence>
<dbReference type="EMBL" id="AP021876">
    <property type="protein sequence ID" value="BBO81967.1"/>
    <property type="molecule type" value="Genomic_DNA"/>
</dbReference>
<keyword evidence="5 12" id="KW-0732">Signal</keyword>
<evidence type="ECO:0000256" key="8">
    <source>
        <dbReference type="ARBA" id="ARBA00023170"/>
    </source>
</evidence>
<dbReference type="PANTHER" id="PTHR30069:SF29">
    <property type="entry name" value="HEMOGLOBIN AND HEMOGLOBIN-HAPTOGLOBIN-BINDING PROTEIN 1-RELATED"/>
    <property type="match status" value="1"/>
</dbReference>
<dbReference type="InterPro" id="IPR037066">
    <property type="entry name" value="Plug_dom_sf"/>
</dbReference>
<dbReference type="Pfam" id="PF07715">
    <property type="entry name" value="Plug"/>
    <property type="match status" value="1"/>
</dbReference>
<evidence type="ECO:0000259" key="13">
    <source>
        <dbReference type="Pfam" id="PF00593"/>
    </source>
</evidence>
<dbReference type="PANTHER" id="PTHR30069">
    <property type="entry name" value="TONB-DEPENDENT OUTER MEMBRANE RECEPTOR"/>
    <property type="match status" value="1"/>
</dbReference>
<protein>
    <submittedName>
        <fullName evidence="15">TonB-dependent receptor</fullName>
    </submittedName>
</protein>
<comment type="subcellular location">
    <subcellularLocation>
        <location evidence="1 10">Cell outer membrane</location>
        <topology evidence="1 10">Multi-pass membrane protein</topology>
    </subcellularLocation>
</comment>
<accession>A0A5K7ZNQ2</accession>
<dbReference type="SUPFAM" id="SSF56935">
    <property type="entry name" value="Porins"/>
    <property type="match status" value="1"/>
</dbReference>
<dbReference type="GO" id="GO:0044718">
    <property type="term" value="P:siderophore transmembrane transport"/>
    <property type="evidence" value="ECO:0007669"/>
    <property type="project" value="TreeGrafter"/>
</dbReference>
<dbReference type="KEGG" id="dov:DSCO28_25330"/>
<dbReference type="Proteomes" id="UP000425960">
    <property type="component" value="Chromosome"/>
</dbReference>
<keyword evidence="4 10" id="KW-0812">Transmembrane</keyword>
<keyword evidence="3 10" id="KW-1134">Transmembrane beta strand</keyword>